<dbReference type="Proteomes" id="UP001165960">
    <property type="component" value="Unassembled WGS sequence"/>
</dbReference>
<keyword evidence="2" id="KW-1185">Reference proteome</keyword>
<organism evidence="1 2">
    <name type="scientific">Entomophthora muscae</name>
    <dbReference type="NCBI Taxonomy" id="34485"/>
    <lineage>
        <taxon>Eukaryota</taxon>
        <taxon>Fungi</taxon>
        <taxon>Fungi incertae sedis</taxon>
        <taxon>Zoopagomycota</taxon>
        <taxon>Entomophthoromycotina</taxon>
        <taxon>Entomophthoromycetes</taxon>
        <taxon>Entomophthorales</taxon>
        <taxon>Entomophthoraceae</taxon>
        <taxon>Entomophthora</taxon>
    </lineage>
</organism>
<name>A0ACC2RFJ5_9FUNG</name>
<evidence type="ECO:0000313" key="2">
    <source>
        <dbReference type="Proteomes" id="UP001165960"/>
    </source>
</evidence>
<accession>A0ACC2RFJ5</accession>
<reference evidence="1" key="1">
    <citation type="submission" date="2022-04" db="EMBL/GenBank/DDBJ databases">
        <title>Genome of the entomopathogenic fungus Entomophthora muscae.</title>
        <authorList>
            <person name="Elya C."/>
            <person name="Lovett B.R."/>
            <person name="Lee E."/>
            <person name="Macias A.M."/>
            <person name="Hajek A.E."/>
            <person name="De Bivort B.L."/>
            <person name="Kasson M.T."/>
            <person name="De Fine Licht H.H."/>
            <person name="Stajich J.E."/>
        </authorList>
    </citation>
    <scope>NUCLEOTIDE SEQUENCE</scope>
    <source>
        <strain evidence="1">Berkeley</strain>
    </source>
</reference>
<proteinExistence type="predicted"/>
<dbReference type="EMBL" id="QTSX02007309">
    <property type="protein sequence ID" value="KAJ9048857.1"/>
    <property type="molecule type" value="Genomic_DNA"/>
</dbReference>
<comment type="caution">
    <text evidence="1">The sequence shown here is derived from an EMBL/GenBank/DDBJ whole genome shotgun (WGS) entry which is preliminary data.</text>
</comment>
<protein>
    <submittedName>
        <fullName evidence="1">Uncharacterized protein</fullName>
    </submittedName>
</protein>
<sequence length="306" mass="33011">MVPGGGVSELPNGGREGGPVNFMSLKSSQVTNQTQLTRRTPGFGPNLVTAAKNQGIQVTNLDVLTNERTSSQGAILLLLHLGLLATCPHFSQYFDEALMGNTNLRSPGPPAPLPAVFCPPGVPFGPVHFTNYPLKSEYKDYTPEKILKLDPFPTYNLLGKFNYLPAYNLPMEPPVTPKPIPASSPNLPTNHSGKLFGIVYIILTGVIDTIILAASLWSWVGKSTSYLFKLVPLLWWALPAKTLAGSPWKQMGWLPNTGSLIKTLKSKTKTLVQYGARAPDNLPPGEADLQLGGVKKAGLTRQQGSE</sequence>
<gene>
    <name evidence="1" type="ORF">DSO57_1030455</name>
</gene>
<evidence type="ECO:0000313" key="1">
    <source>
        <dbReference type="EMBL" id="KAJ9048857.1"/>
    </source>
</evidence>